<accession>A0ABQ5F1D6</accession>
<evidence type="ECO:0000313" key="2">
    <source>
        <dbReference type="EMBL" id="GJT56517.1"/>
    </source>
</evidence>
<protein>
    <submittedName>
        <fullName evidence="2">Uncharacterized protein</fullName>
    </submittedName>
</protein>
<comment type="caution">
    <text evidence="2">The sequence shown here is derived from an EMBL/GenBank/DDBJ whole genome shotgun (WGS) entry which is preliminary data.</text>
</comment>
<feature type="region of interest" description="Disordered" evidence="1">
    <location>
        <begin position="1"/>
        <end position="25"/>
    </location>
</feature>
<keyword evidence="3" id="KW-1185">Reference proteome</keyword>
<reference evidence="2" key="1">
    <citation type="journal article" date="2022" name="Int. J. Mol. Sci.">
        <title>Draft Genome of Tanacetum Coccineum: Genomic Comparison of Closely Related Tanacetum-Family Plants.</title>
        <authorList>
            <person name="Yamashiro T."/>
            <person name="Shiraishi A."/>
            <person name="Nakayama K."/>
            <person name="Satake H."/>
        </authorList>
    </citation>
    <scope>NUCLEOTIDE SEQUENCE</scope>
</reference>
<organism evidence="2 3">
    <name type="scientific">Tanacetum coccineum</name>
    <dbReference type="NCBI Taxonomy" id="301880"/>
    <lineage>
        <taxon>Eukaryota</taxon>
        <taxon>Viridiplantae</taxon>
        <taxon>Streptophyta</taxon>
        <taxon>Embryophyta</taxon>
        <taxon>Tracheophyta</taxon>
        <taxon>Spermatophyta</taxon>
        <taxon>Magnoliopsida</taxon>
        <taxon>eudicotyledons</taxon>
        <taxon>Gunneridae</taxon>
        <taxon>Pentapetalae</taxon>
        <taxon>asterids</taxon>
        <taxon>campanulids</taxon>
        <taxon>Asterales</taxon>
        <taxon>Asteraceae</taxon>
        <taxon>Asteroideae</taxon>
        <taxon>Anthemideae</taxon>
        <taxon>Anthemidinae</taxon>
        <taxon>Tanacetum</taxon>
    </lineage>
</organism>
<dbReference type="Proteomes" id="UP001151760">
    <property type="component" value="Unassembled WGS sequence"/>
</dbReference>
<evidence type="ECO:0000313" key="3">
    <source>
        <dbReference type="Proteomes" id="UP001151760"/>
    </source>
</evidence>
<name>A0ABQ5F1D6_9ASTR</name>
<gene>
    <name evidence="2" type="ORF">Tco_0991571</name>
</gene>
<proteinExistence type="predicted"/>
<reference evidence="2" key="2">
    <citation type="submission" date="2022-01" db="EMBL/GenBank/DDBJ databases">
        <authorList>
            <person name="Yamashiro T."/>
            <person name="Shiraishi A."/>
            <person name="Satake H."/>
            <person name="Nakayama K."/>
        </authorList>
    </citation>
    <scope>NUCLEOTIDE SEQUENCE</scope>
</reference>
<evidence type="ECO:0000256" key="1">
    <source>
        <dbReference type="SAM" id="MobiDB-lite"/>
    </source>
</evidence>
<dbReference type="EMBL" id="BQNB010016852">
    <property type="protein sequence ID" value="GJT56517.1"/>
    <property type="molecule type" value="Genomic_DNA"/>
</dbReference>
<feature type="compositionally biased region" description="Polar residues" evidence="1">
    <location>
        <begin position="12"/>
        <end position="23"/>
    </location>
</feature>
<sequence>MKQVCLRKATSRSESQNSPTENKFNMIIPKSDGTQKFTNEVDELRAIFGHMLGAFGVQIPQNNLDNLRSLREEDGTSEIVDPPDYTGSEELEILGFDPLALVVLFTPVEVNKGLLESLVLRESVCLLMFLEDVTGSAKLTFLSLFIGVTATNFLET</sequence>